<dbReference type="InterPro" id="IPR022642">
    <property type="entry name" value="CheR_C"/>
</dbReference>
<keyword evidence="3" id="KW-0949">S-adenosyl-L-methionine</keyword>
<dbReference type="SUPFAM" id="SSF48452">
    <property type="entry name" value="TPR-like"/>
    <property type="match status" value="1"/>
</dbReference>
<dbReference type="Proteomes" id="UP001229355">
    <property type="component" value="Chromosome 2"/>
</dbReference>
<dbReference type="CDD" id="cd02440">
    <property type="entry name" value="AdoMet_MTases"/>
    <property type="match status" value="1"/>
</dbReference>
<keyword evidence="2" id="KW-0808">Transferase</keyword>
<dbReference type="InterPro" id="IPR011990">
    <property type="entry name" value="TPR-like_helical_dom_sf"/>
</dbReference>
<evidence type="ECO:0000259" key="4">
    <source>
        <dbReference type="PROSITE" id="PS50123"/>
    </source>
</evidence>
<sequence length="454" mass="50158">MTGHAPSSNLAEQVAYRVGLSFPASRKGAVASAITQLMVRRGIGDSRLLLDRLGLDEDLTEDAITAITVGETHFFRGPDQFQLIRQTILPELRRRRSDGSPVRIWSLGCATGEEPYSLAILCDEEGHLDDVRIGAADISRRALAGAKAAEYGEWSLRNTGHKLKERYFTSRKGRFRLHERLRRRVDFAHVSLGADELPAPERGLADFDLILCRNVLVYLDASAVRRIARQLFACLADGGWLLTAPTDPPLWKYAPFETSITPAGVVYRHIMAHPDTWQRLSSRATSVQCQTKRPLACIPPARACVTDARNTLGDNPVKAIAQEIRSRFDMGETRDAARLAAQALESHPLSVELHFLQGLSQMTHGETDAAAAALRRVIYLDSDLAAAQFFLGFCLKDSDPQAALRVLENALLFCHSRPARERVALMSGATAGHLAERARREIGKIRRHMGSEGL</sequence>
<gene>
    <name evidence="5" type="ORF">PZN02_004333</name>
</gene>
<evidence type="ECO:0000256" key="1">
    <source>
        <dbReference type="ARBA" id="ARBA00022603"/>
    </source>
</evidence>
<dbReference type="InterPro" id="IPR029063">
    <property type="entry name" value="SAM-dependent_MTases_sf"/>
</dbReference>
<keyword evidence="6" id="KW-1185">Reference proteome</keyword>
<dbReference type="Gene3D" id="3.40.50.150">
    <property type="entry name" value="Vaccinia Virus protein VP39"/>
    <property type="match status" value="1"/>
</dbReference>
<feature type="domain" description="CheR-type methyltransferase" evidence="4">
    <location>
        <begin position="17"/>
        <end position="247"/>
    </location>
</feature>
<evidence type="ECO:0000313" key="6">
    <source>
        <dbReference type="Proteomes" id="UP001229355"/>
    </source>
</evidence>
<evidence type="ECO:0000313" key="5">
    <source>
        <dbReference type="EMBL" id="WEX90771.1"/>
    </source>
</evidence>
<accession>A0ABY8DIM1</accession>
<organism evidence="5 6">
    <name type="scientific">Sinorhizobium garamanticum</name>
    <dbReference type="NCBI Taxonomy" id="680247"/>
    <lineage>
        <taxon>Bacteria</taxon>
        <taxon>Pseudomonadati</taxon>
        <taxon>Pseudomonadota</taxon>
        <taxon>Alphaproteobacteria</taxon>
        <taxon>Hyphomicrobiales</taxon>
        <taxon>Rhizobiaceae</taxon>
        <taxon>Sinorhizobium/Ensifer group</taxon>
        <taxon>Sinorhizobium</taxon>
    </lineage>
</organism>
<dbReference type="PANTHER" id="PTHR24422:SF19">
    <property type="entry name" value="CHEMOTAXIS PROTEIN METHYLTRANSFERASE"/>
    <property type="match status" value="1"/>
</dbReference>
<reference evidence="5 6" key="1">
    <citation type="submission" date="2023-03" db="EMBL/GenBank/DDBJ databases">
        <authorList>
            <person name="Kaur S."/>
            <person name="Espinosa-Saiz D."/>
            <person name="Velazquez E."/>
            <person name="Menendez E."/>
            <person name="diCenzo G.C."/>
        </authorList>
    </citation>
    <scope>NUCLEOTIDE SEQUENCE [LARGE SCALE GENOMIC DNA]</scope>
    <source>
        <strain evidence="5 6">LMG 24692</strain>
    </source>
</reference>
<dbReference type="Gene3D" id="1.25.40.10">
    <property type="entry name" value="Tetratricopeptide repeat domain"/>
    <property type="match status" value="1"/>
</dbReference>
<protein>
    <submittedName>
        <fullName evidence="5">Tetratricopeptide repeat protein</fullName>
    </submittedName>
</protein>
<evidence type="ECO:0000256" key="3">
    <source>
        <dbReference type="ARBA" id="ARBA00022691"/>
    </source>
</evidence>
<proteinExistence type="predicted"/>
<dbReference type="SMART" id="SM00138">
    <property type="entry name" value="MeTrc"/>
    <property type="match status" value="1"/>
</dbReference>
<name>A0ABY8DIM1_9HYPH</name>
<dbReference type="Pfam" id="PF01739">
    <property type="entry name" value="CheR"/>
    <property type="match status" value="1"/>
</dbReference>
<evidence type="ECO:0000256" key="2">
    <source>
        <dbReference type="ARBA" id="ARBA00022679"/>
    </source>
</evidence>
<dbReference type="PANTHER" id="PTHR24422">
    <property type="entry name" value="CHEMOTAXIS PROTEIN METHYLTRANSFERASE"/>
    <property type="match status" value="1"/>
</dbReference>
<dbReference type="PRINTS" id="PR00996">
    <property type="entry name" value="CHERMTFRASE"/>
</dbReference>
<dbReference type="RefSeq" id="WP_280662732.1">
    <property type="nucleotide sequence ID" value="NZ_CP120374.1"/>
</dbReference>
<dbReference type="EMBL" id="CP120374">
    <property type="protein sequence ID" value="WEX90771.1"/>
    <property type="molecule type" value="Genomic_DNA"/>
</dbReference>
<dbReference type="InterPro" id="IPR050903">
    <property type="entry name" value="Bact_Chemotaxis_MeTrfase"/>
</dbReference>
<dbReference type="PROSITE" id="PS50123">
    <property type="entry name" value="CHER"/>
    <property type="match status" value="1"/>
</dbReference>
<keyword evidence="1" id="KW-0489">Methyltransferase</keyword>
<dbReference type="SUPFAM" id="SSF53335">
    <property type="entry name" value="S-adenosyl-L-methionine-dependent methyltransferases"/>
    <property type="match status" value="1"/>
</dbReference>
<dbReference type="InterPro" id="IPR000780">
    <property type="entry name" value="CheR_MeTrfase"/>
</dbReference>
<dbReference type="Pfam" id="PF13432">
    <property type="entry name" value="TPR_16"/>
    <property type="match status" value="1"/>
</dbReference>